<organism evidence="1">
    <name type="scientific">Anguilla anguilla</name>
    <name type="common">European freshwater eel</name>
    <name type="synonym">Muraena anguilla</name>
    <dbReference type="NCBI Taxonomy" id="7936"/>
    <lineage>
        <taxon>Eukaryota</taxon>
        <taxon>Metazoa</taxon>
        <taxon>Chordata</taxon>
        <taxon>Craniata</taxon>
        <taxon>Vertebrata</taxon>
        <taxon>Euteleostomi</taxon>
        <taxon>Actinopterygii</taxon>
        <taxon>Neopterygii</taxon>
        <taxon>Teleostei</taxon>
        <taxon>Anguilliformes</taxon>
        <taxon>Anguillidae</taxon>
        <taxon>Anguilla</taxon>
    </lineage>
</organism>
<sequence length="96" mass="10882">MVSNTGLAPIHVLHRTYQPPTPPLSIHDRGRNLMNSASSLYRSTGRLLVRLIPLIFSTGLIHENKHTVRENCNTKHTRVAANVNTNDVKKEILFTW</sequence>
<dbReference type="AlphaFoldDB" id="A0A0E9XVG0"/>
<proteinExistence type="predicted"/>
<evidence type="ECO:0000313" key="1">
    <source>
        <dbReference type="EMBL" id="JAI06655.1"/>
    </source>
</evidence>
<reference evidence="1" key="2">
    <citation type="journal article" date="2015" name="Fish Shellfish Immunol.">
        <title>Early steps in the European eel (Anguilla anguilla)-Vibrio vulnificus interaction in the gills: Role of the RtxA13 toxin.</title>
        <authorList>
            <person name="Callol A."/>
            <person name="Pajuelo D."/>
            <person name="Ebbesson L."/>
            <person name="Teles M."/>
            <person name="MacKenzie S."/>
            <person name="Amaro C."/>
        </authorList>
    </citation>
    <scope>NUCLEOTIDE SEQUENCE</scope>
</reference>
<accession>A0A0E9XVG0</accession>
<protein>
    <submittedName>
        <fullName evidence="1">Uncharacterized protein</fullName>
    </submittedName>
</protein>
<reference evidence="1" key="1">
    <citation type="submission" date="2014-11" db="EMBL/GenBank/DDBJ databases">
        <authorList>
            <person name="Amaro Gonzalez C."/>
        </authorList>
    </citation>
    <scope>NUCLEOTIDE SEQUENCE</scope>
</reference>
<name>A0A0E9XVG0_ANGAN</name>
<dbReference type="EMBL" id="GBXM01001923">
    <property type="protein sequence ID" value="JAI06655.1"/>
    <property type="molecule type" value="Transcribed_RNA"/>
</dbReference>